<accession>A0A6I9Y8C0</accession>
<keyword evidence="2" id="KW-1185">Reference proteome</keyword>
<feature type="chain" id="PRO_5026999690" evidence="1">
    <location>
        <begin position="29"/>
        <end position="186"/>
    </location>
</feature>
<evidence type="ECO:0000313" key="3">
    <source>
        <dbReference type="RefSeq" id="XP_013916660.1"/>
    </source>
</evidence>
<sequence>MQPTFTLAQQLVLMLFILGISTPKAVVSQSQCEQCLVTTHHGNKVTKTFVYHSHYNCKEQTTSCVHNTITYEICPNNGNPICFNPQGSQFALDVEITGSQEGGVAQEGGVCRKCNPNNRCLQFDDSLKVVEESATRIRKLTHVPVQIWGGAVDFNSFGGIFSGWKRIGFLVLLALEVSFSSPVSLL</sequence>
<dbReference type="GeneID" id="106544796"/>
<dbReference type="RefSeq" id="XP_013916660.1">
    <property type="nucleotide sequence ID" value="XM_014061185.1"/>
</dbReference>
<keyword evidence="1" id="KW-0732">Signal</keyword>
<organism evidence="2 3">
    <name type="scientific">Thamnophis sirtalis</name>
    <dbReference type="NCBI Taxonomy" id="35019"/>
    <lineage>
        <taxon>Eukaryota</taxon>
        <taxon>Metazoa</taxon>
        <taxon>Chordata</taxon>
        <taxon>Craniata</taxon>
        <taxon>Vertebrata</taxon>
        <taxon>Euteleostomi</taxon>
        <taxon>Lepidosauria</taxon>
        <taxon>Squamata</taxon>
        <taxon>Bifurcata</taxon>
        <taxon>Unidentata</taxon>
        <taxon>Episquamata</taxon>
        <taxon>Toxicofera</taxon>
        <taxon>Serpentes</taxon>
        <taxon>Colubroidea</taxon>
        <taxon>Colubridae</taxon>
        <taxon>Natricinae</taxon>
        <taxon>Thamnophis</taxon>
    </lineage>
</organism>
<dbReference type="KEGG" id="tsr:106544796"/>
<name>A0A6I9Y8C0_9SAUR</name>
<reference evidence="3" key="1">
    <citation type="submission" date="2025-08" db="UniProtKB">
        <authorList>
            <consortium name="RefSeq"/>
        </authorList>
    </citation>
    <scope>IDENTIFICATION</scope>
</reference>
<feature type="signal peptide" evidence="1">
    <location>
        <begin position="1"/>
        <end position="28"/>
    </location>
</feature>
<dbReference type="OrthoDB" id="9950230at2759"/>
<evidence type="ECO:0000313" key="2">
    <source>
        <dbReference type="Proteomes" id="UP000504617"/>
    </source>
</evidence>
<evidence type="ECO:0000256" key="1">
    <source>
        <dbReference type="SAM" id="SignalP"/>
    </source>
</evidence>
<dbReference type="AlphaFoldDB" id="A0A6I9Y8C0"/>
<proteinExistence type="predicted"/>
<dbReference type="Proteomes" id="UP000504617">
    <property type="component" value="Unplaced"/>
</dbReference>
<gene>
    <name evidence="3" type="primary">LOC106544796</name>
</gene>
<protein>
    <submittedName>
        <fullName evidence="3">Endogenous retrovirus group 3 member 1 Env polyprotein-like</fullName>
    </submittedName>
</protein>